<dbReference type="eggNOG" id="ENOG502ZYY5">
    <property type="taxonomic scope" value="Bacteria"/>
</dbReference>
<gene>
    <name evidence="2" type="ORF">SP5_048_00350</name>
</gene>
<proteinExistence type="predicted"/>
<organism evidence="2 3">
    <name type="scientific">Sphingomonas parapaucimobilis NBRC 15100</name>
    <dbReference type="NCBI Taxonomy" id="1219049"/>
    <lineage>
        <taxon>Bacteria</taxon>
        <taxon>Pseudomonadati</taxon>
        <taxon>Pseudomonadota</taxon>
        <taxon>Alphaproteobacteria</taxon>
        <taxon>Sphingomonadales</taxon>
        <taxon>Sphingomonadaceae</taxon>
        <taxon>Sphingomonas</taxon>
    </lineage>
</organism>
<protein>
    <recommendedName>
        <fullName evidence="4">Motility protein B-like N-terminal domain-containing protein</fullName>
    </recommendedName>
</protein>
<evidence type="ECO:0008006" key="4">
    <source>
        <dbReference type="Google" id="ProtNLM"/>
    </source>
</evidence>
<keyword evidence="3" id="KW-1185">Reference proteome</keyword>
<evidence type="ECO:0000313" key="3">
    <source>
        <dbReference type="Proteomes" id="UP000032305"/>
    </source>
</evidence>
<sequence>MTEPFFPETPPARPIWLITLADLALLLVGFLVLVQATGAERRPALLNGLRAQFGSSDHVDQALRLPPPPPPAMPVATAALNFAAGSAEPVEPDALFAPWAREALADPRVRLSIVGSTDGSAADVDPVTHSSVVLAADRARTAAALIGPAAADRLILSTAGKPGPRVALVTLVFAGEPSRRPSR</sequence>
<feature type="transmembrane region" description="Helical" evidence="1">
    <location>
        <begin position="15"/>
        <end position="34"/>
    </location>
</feature>
<dbReference type="EMBL" id="BBPI01000048">
    <property type="protein sequence ID" value="GAM01142.1"/>
    <property type="molecule type" value="Genomic_DNA"/>
</dbReference>
<evidence type="ECO:0000313" key="2">
    <source>
        <dbReference type="EMBL" id="GAM01142.1"/>
    </source>
</evidence>
<dbReference type="RefSeq" id="WP_245613445.1">
    <property type="nucleotide sequence ID" value="NZ_BBPI01000048.1"/>
</dbReference>
<reference evidence="2 3" key="1">
    <citation type="submission" date="2014-11" db="EMBL/GenBank/DDBJ databases">
        <title>Whole genome shotgun sequence of Sphingomonas parapaucimobilis NBRC 15100.</title>
        <authorList>
            <person name="Katano-Makiyama Y."/>
            <person name="Hosoyama A."/>
            <person name="Hashimoto M."/>
            <person name="Hosoyama Y."/>
            <person name="Noguchi M."/>
            <person name="Numata M."/>
            <person name="Tsuchikane K."/>
            <person name="Hirakata S."/>
            <person name="Uohara A."/>
            <person name="Shimodaira J."/>
            <person name="Ohji S."/>
            <person name="Ichikawa N."/>
            <person name="Kimura A."/>
            <person name="Yamazoe A."/>
            <person name="Fujita N."/>
        </authorList>
    </citation>
    <scope>NUCLEOTIDE SEQUENCE [LARGE SCALE GENOMIC DNA]</scope>
    <source>
        <strain evidence="2 3">NBRC 15100</strain>
    </source>
</reference>
<dbReference type="Proteomes" id="UP000032305">
    <property type="component" value="Unassembled WGS sequence"/>
</dbReference>
<accession>A0A0A1W7H5</accession>
<name>A0A0A1W7H5_9SPHN</name>
<comment type="caution">
    <text evidence="2">The sequence shown here is derived from an EMBL/GenBank/DDBJ whole genome shotgun (WGS) entry which is preliminary data.</text>
</comment>
<keyword evidence="1" id="KW-0812">Transmembrane</keyword>
<dbReference type="AlphaFoldDB" id="A0A0A1W7H5"/>
<keyword evidence="1" id="KW-0472">Membrane</keyword>
<evidence type="ECO:0000256" key="1">
    <source>
        <dbReference type="SAM" id="Phobius"/>
    </source>
</evidence>
<keyword evidence="1" id="KW-1133">Transmembrane helix</keyword>